<sequence>MANGHNSNEITACIHRTESEAVIFQFHPNDTELPNSTSSTQQGIAAYGCSNGLDQIWESLQLDLATEICILALSALVLVCSCSALLVCCRRRSQPALLAHFRSLRVCDLLIAVYGASKLALVHNACRLMLNFFTADSLLQTASLASCLSLVAAHGTLSLQLIQPTRYSKLDERSAKTLAVLLWNVSLVLGFLPLLLYQGAFTLSFFTFYSSAYLLTVGLAQTACLAASIALIVLTPSTIASNPTPRLPVPPASPYLPYQRWIRIETALSLSCTLPFLAYLSLTCPGCALGDRPPSESAILYFIPGLLLRALVGSSLHIY</sequence>
<feature type="transmembrane region" description="Helical" evidence="1">
    <location>
        <begin position="180"/>
        <end position="200"/>
    </location>
</feature>
<evidence type="ECO:0000313" key="2">
    <source>
        <dbReference type="EMBL" id="RUS77023.1"/>
    </source>
</evidence>
<gene>
    <name evidence="2" type="ORF">EGW08_015203</name>
</gene>
<dbReference type="AlphaFoldDB" id="A0A3S0ZWI4"/>
<evidence type="ECO:0000313" key="3">
    <source>
        <dbReference type="Proteomes" id="UP000271974"/>
    </source>
</evidence>
<keyword evidence="1" id="KW-1133">Transmembrane helix</keyword>
<protein>
    <recommendedName>
        <fullName evidence="4">G-protein coupled receptors family 1 profile domain-containing protein</fullName>
    </recommendedName>
</protein>
<keyword evidence="1" id="KW-0812">Transmembrane</keyword>
<dbReference type="STRING" id="188477.A0A3S0ZWI4"/>
<name>A0A3S0ZWI4_ELYCH</name>
<feature type="transmembrane region" description="Helical" evidence="1">
    <location>
        <begin position="212"/>
        <end position="240"/>
    </location>
</feature>
<dbReference type="OrthoDB" id="10011551at2759"/>
<organism evidence="2 3">
    <name type="scientific">Elysia chlorotica</name>
    <name type="common">Eastern emerald elysia</name>
    <name type="synonym">Sea slug</name>
    <dbReference type="NCBI Taxonomy" id="188477"/>
    <lineage>
        <taxon>Eukaryota</taxon>
        <taxon>Metazoa</taxon>
        <taxon>Spiralia</taxon>
        <taxon>Lophotrochozoa</taxon>
        <taxon>Mollusca</taxon>
        <taxon>Gastropoda</taxon>
        <taxon>Heterobranchia</taxon>
        <taxon>Euthyneura</taxon>
        <taxon>Panpulmonata</taxon>
        <taxon>Sacoglossa</taxon>
        <taxon>Placobranchoidea</taxon>
        <taxon>Plakobranchidae</taxon>
        <taxon>Elysia</taxon>
    </lineage>
</organism>
<comment type="caution">
    <text evidence="2">The sequence shown here is derived from an EMBL/GenBank/DDBJ whole genome shotgun (WGS) entry which is preliminary data.</text>
</comment>
<keyword evidence="1" id="KW-0472">Membrane</keyword>
<feature type="transmembrane region" description="Helical" evidence="1">
    <location>
        <begin position="299"/>
        <end position="318"/>
    </location>
</feature>
<feature type="transmembrane region" description="Helical" evidence="1">
    <location>
        <begin position="64"/>
        <end position="88"/>
    </location>
</feature>
<dbReference type="Proteomes" id="UP000271974">
    <property type="component" value="Unassembled WGS sequence"/>
</dbReference>
<reference evidence="2 3" key="1">
    <citation type="submission" date="2019-01" db="EMBL/GenBank/DDBJ databases">
        <title>A draft genome assembly of the solar-powered sea slug Elysia chlorotica.</title>
        <authorList>
            <person name="Cai H."/>
            <person name="Li Q."/>
            <person name="Fang X."/>
            <person name="Li J."/>
            <person name="Curtis N.E."/>
            <person name="Altenburger A."/>
            <person name="Shibata T."/>
            <person name="Feng M."/>
            <person name="Maeda T."/>
            <person name="Schwartz J.A."/>
            <person name="Shigenobu S."/>
            <person name="Lundholm N."/>
            <person name="Nishiyama T."/>
            <person name="Yang H."/>
            <person name="Hasebe M."/>
            <person name="Li S."/>
            <person name="Pierce S.K."/>
            <person name="Wang J."/>
        </authorList>
    </citation>
    <scope>NUCLEOTIDE SEQUENCE [LARGE SCALE GENOMIC DNA]</scope>
    <source>
        <strain evidence="2">EC2010</strain>
        <tissue evidence="2">Whole organism of an adult</tissue>
    </source>
</reference>
<feature type="transmembrane region" description="Helical" evidence="1">
    <location>
        <begin position="261"/>
        <end position="279"/>
    </location>
</feature>
<feature type="non-terminal residue" evidence="2">
    <location>
        <position position="319"/>
    </location>
</feature>
<evidence type="ECO:0008006" key="4">
    <source>
        <dbReference type="Google" id="ProtNLM"/>
    </source>
</evidence>
<proteinExistence type="predicted"/>
<keyword evidence="3" id="KW-1185">Reference proteome</keyword>
<accession>A0A3S0ZWI4</accession>
<dbReference type="EMBL" id="RQTK01000616">
    <property type="protein sequence ID" value="RUS77023.1"/>
    <property type="molecule type" value="Genomic_DNA"/>
</dbReference>
<evidence type="ECO:0000256" key="1">
    <source>
        <dbReference type="SAM" id="Phobius"/>
    </source>
</evidence>